<keyword evidence="2" id="KW-1133">Transmembrane helix</keyword>
<name>A0A4W5M465_9TELE</name>
<feature type="compositionally biased region" description="Polar residues" evidence="1">
    <location>
        <begin position="123"/>
        <end position="142"/>
    </location>
</feature>
<dbReference type="GeneTree" id="ENSGT00530000064873"/>
<dbReference type="Ensembl" id="ENSHHUT00000034157.1">
    <property type="protein sequence ID" value="ENSHHUP00000032818.1"/>
    <property type="gene ID" value="ENSHHUG00000020774.1"/>
</dbReference>
<dbReference type="STRING" id="62062.ENSHHUP00000032818"/>
<dbReference type="InterPro" id="IPR036924">
    <property type="entry name" value="Prion/Doppel_b-ribbon_dom_sf"/>
</dbReference>
<evidence type="ECO:0000256" key="2">
    <source>
        <dbReference type="SAM" id="Phobius"/>
    </source>
</evidence>
<feature type="compositionally biased region" description="Pro residues" evidence="1">
    <location>
        <begin position="149"/>
        <end position="160"/>
    </location>
</feature>
<proteinExistence type="predicted"/>
<dbReference type="GO" id="GO:0051260">
    <property type="term" value="P:protein homooligomerization"/>
    <property type="evidence" value="ECO:0007669"/>
    <property type="project" value="InterPro"/>
</dbReference>
<protein>
    <submittedName>
        <fullName evidence="3">Uncharacterized protein</fullName>
    </submittedName>
</protein>
<keyword evidence="2" id="KW-0812">Transmembrane</keyword>
<keyword evidence="4" id="KW-1185">Reference proteome</keyword>
<evidence type="ECO:0000313" key="4">
    <source>
        <dbReference type="Proteomes" id="UP000314982"/>
    </source>
</evidence>
<dbReference type="AlphaFoldDB" id="A0A4W5M465"/>
<dbReference type="GO" id="GO:0016020">
    <property type="term" value="C:membrane"/>
    <property type="evidence" value="ECO:0007669"/>
    <property type="project" value="InterPro"/>
</dbReference>
<reference evidence="3" key="2">
    <citation type="submission" date="2025-08" db="UniProtKB">
        <authorList>
            <consortium name="Ensembl"/>
        </authorList>
    </citation>
    <scope>IDENTIFICATION</scope>
</reference>
<reference evidence="4" key="1">
    <citation type="submission" date="2018-06" db="EMBL/GenBank/DDBJ databases">
        <title>Genome assembly of Danube salmon.</title>
        <authorList>
            <person name="Macqueen D.J."/>
            <person name="Gundappa M.K."/>
        </authorList>
    </citation>
    <scope>NUCLEOTIDE SEQUENCE [LARGE SCALE GENOMIC DNA]</scope>
</reference>
<accession>A0A4W5M465</accession>
<keyword evidence="2" id="KW-0472">Membrane</keyword>
<dbReference type="SUPFAM" id="SSF54098">
    <property type="entry name" value="Prion-like"/>
    <property type="match status" value="1"/>
</dbReference>
<dbReference type="Proteomes" id="UP000314982">
    <property type="component" value="Unassembled WGS sequence"/>
</dbReference>
<feature type="region of interest" description="Disordered" evidence="1">
    <location>
        <begin position="110"/>
        <end position="167"/>
    </location>
</feature>
<evidence type="ECO:0000256" key="1">
    <source>
        <dbReference type="SAM" id="MobiDB-lite"/>
    </source>
</evidence>
<organism evidence="3 4">
    <name type="scientific">Hucho hucho</name>
    <name type="common">huchen</name>
    <dbReference type="NCBI Taxonomy" id="62062"/>
    <lineage>
        <taxon>Eukaryota</taxon>
        <taxon>Metazoa</taxon>
        <taxon>Chordata</taxon>
        <taxon>Craniata</taxon>
        <taxon>Vertebrata</taxon>
        <taxon>Euteleostomi</taxon>
        <taxon>Actinopterygii</taxon>
        <taxon>Neopterygii</taxon>
        <taxon>Teleostei</taxon>
        <taxon>Protacanthopterygii</taxon>
        <taxon>Salmoniformes</taxon>
        <taxon>Salmonidae</taxon>
        <taxon>Salmoninae</taxon>
        <taxon>Hucho</taxon>
    </lineage>
</organism>
<dbReference type="Gene3D" id="1.10.790.10">
    <property type="entry name" value="Prion/Doppel protein, beta-ribbon domain"/>
    <property type="match status" value="1"/>
</dbReference>
<reference evidence="3" key="3">
    <citation type="submission" date="2025-09" db="UniProtKB">
        <authorList>
            <consortium name="Ensembl"/>
        </authorList>
    </citation>
    <scope>IDENTIFICATION</scope>
</reference>
<sequence length="256" mass="28897">GGAGGSLFSCSVQGMVMGPLQQSRGFGQNAAMAAGAWMALGSGLGRFPRPHFGFHKPQEEYYYNHYMYRRYATKSTDDNDYSRDYRFSPPPQSYDNFMETCMKRTDLLREFTPTRSSRKPHKSSATGSPSESNVTAESNGTAASEKPVTPEPFNPNPQTPPTAAKPLPLTVAVPEDDDDEDTVSISEIGYPELIEQMKARRCVELYMVYAERYLEKRRRTLPGQDPEDGFLLIFFVLLFLMNCYLHYTYLESCACY</sequence>
<feature type="transmembrane region" description="Helical" evidence="2">
    <location>
        <begin position="229"/>
        <end position="250"/>
    </location>
</feature>
<evidence type="ECO:0000313" key="3">
    <source>
        <dbReference type="Ensembl" id="ENSHHUP00000032818.1"/>
    </source>
</evidence>